<proteinExistence type="predicted"/>
<dbReference type="Gene3D" id="3.40.50.1000">
    <property type="entry name" value="HAD superfamily/HAD-like"/>
    <property type="match status" value="1"/>
</dbReference>
<evidence type="ECO:0000256" key="1">
    <source>
        <dbReference type="ARBA" id="ARBA00022723"/>
    </source>
</evidence>
<dbReference type="SFLD" id="SFLDS00003">
    <property type="entry name" value="Haloacid_Dehalogenase"/>
    <property type="match status" value="1"/>
</dbReference>
<protein>
    <submittedName>
        <fullName evidence="5">HAD-IA family hydrolase</fullName>
    </submittedName>
</protein>
<dbReference type="InterPro" id="IPR050155">
    <property type="entry name" value="HAD-like_hydrolase_sf"/>
</dbReference>
<dbReference type="PANTHER" id="PTHR43434:SF23">
    <property type="entry name" value="PHOSPHOGLYCOLATE PHOSPHATASE"/>
    <property type="match status" value="1"/>
</dbReference>
<name>A0ABP9RWZ6_9GAMM</name>
<evidence type="ECO:0000256" key="4">
    <source>
        <dbReference type="ARBA" id="ARBA00023277"/>
    </source>
</evidence>
<keyword evidence="3" id="KW-0460">Magnesium</keyword>
<dbReference type="Gene3D" id="1.10.150.240">
    <property type="entry name" value="Putative phosphatase, domain 2"/>
    <property type="match status" value="1"/>
</dbReference>
<keyword evidence="1" id="KW-0479">Metal-binding</keyword>
<accession>A0ABP9RWZ6</accession>
<dbReference type="SUPFAM" id="SSF56784">
    <property type="entry name" value="HAD-like"/>
    <property type="match status" value="1"/>
</dbReference>
<evidence type="ECO:0000256" key="3">
    <source>
        <dbReference type="ARBA" id="ARBA00022842"/>
    </source>
</evidence>
<dbReference type="Pfam" id="PF13419">
    <property type="entry name" value="HAD_2"/>
    <property type="match status" value="1"/>
</dbReference>
<organism evidence="5 6">
    <name type="scientific">Ferrimonas gelatinilytica</name>
    <dbReference type="NCBI Taxonomy" id="1255257"/>
    <lineage>
        <taxon>Bacteria</taxon>
        <taxon>Pseudomonadati</taxon>
        <taxon>Pseudomonadota</taxon>
        <taxon>Gammaproteobacteria</taxon>
        <taxon>Alteromonadales</taxon>
        <taxon>Ferrimonadaceae</taxon>
        <taxon>Ferrimonas</taxon>
    </lineage>
</organism>
<sequence>MSQGYDAVLFDLDGTLLDTAPDLGRAANVALAQYGYPPISSLLASQVSSHGVAGLLGAALGARLDAVDILPMRRVLLQAYREAISIETRLFDGIDTLIHTLDDAGCPWGIVTNKPQWLTDPLLAQWPLFARSRCQISGDTLPHSKPHPAPMWAASEALAIAPDRILYVGDAERDMEAAQRAGMAGAVALWGYLRPEDQPQKWPGQHAADHPLDLIDLLSLVQG</sequence>
<dbReference type="Proteomes" id="UP001501600">
    <property type="component" value="Unassembled WGS sequence"/>
</dbReference>
<evidence type="ECO:0000256" key="2">
    <source>
        <dbReference type="ARBA" id="ARBA00022801"/>
    </source>
</evidence>
<dbReference type="NCBIfam" id="TIGR01549">
    <property type="entry name" value="HAD-SF-IA-v1"/>
    <property type="match status" value="1"/>
</dbReference>
<comment type="caution">
    <text evidence="5">The sequence shown here is derived from an EMBL/GenBank/DDBJ whole genome shotgun (WGS) entry which is preliminary data.</text>
</comment>
<dbReference type="InterPro" id="IPR036412">
    <property type="entry name" value="HAD-like_sf"/>
</dbReference>
<dbReference type="RefSeq" id="WP_345315659.1">
    <property type="nucleotide sequence ID" value="NZ_BAABLF010000005.1"/>
</dbReference>
<dbReference type="InterPro" id="IPR006439">
    <property type="entry name" value="HAD-SF_hydro_IA"/>
</dbReference>
<dbReference type="SFLD" id="SFLDG01129">
    <property type="entry name" value="C1.5:_HAD__Beta-PGM__Phosphata"/>
    <property type="match status" value="1"/>
</dbReference>
<dbReference type="InterPro" id="IPR023198">
    <property type="entry name" value="PGP-like_dom2"/>
</dbReference>
<keyword evidence="2 5" id="KW-0378">Hydrolase</keyword>
<reference evidence="6" key="1">
    <citation type="journal article" date="2019" name="Int. J. Syst. Evol. Microbiol.">
        <title>The Global Catalogue of Microorganisms (GCM) 10K type strain sequencing project: providing services to taxonomists for standard genome sequencing and annotation.</title>
        <authorList>
            <consortium name="The Broad Institute Genomics Platform"/>
            <consortium name="The Broad Institute Genome Sequencing Center for Infectious Disease"/>
            <person name="Wu L."/>
            <person name="Ma J."/>
        </authorList>
    </citation>
    <scope>NUCLEOTIDE SEQUENCE [LARGE SCALE GENOMIC DNA]</scope>
    <source>
        <strain evidence="6">JCM 18720</strain>
    </source>
</reference>
<evidence type="ECO:0000313" key="5">
    <source>
        <dbReference type="EMBL" id="GAA5188039.1"/>
    </source>
</evidence>
<dbReference type="GO" id="GO:0016787">
    <property type="term" value="F:hydrolase activity"/>
    <property type="evidence" value="ECO:0007669"/>
    <property type="project" value="UniProtKB-KW"/>
</dbReference>
<dbReference type="InterPro" id="IPR041492">
    <property type="entry name" value="HAD_2"/>
</dbReference>
<keyword evidence="4" id="KW-0119">Carbohydrate metabolism</keyword>
<evidence type="ECO:0000313" key="6">
    <source>
        <dbReference type="Proteomes" id="UP001501600"/>
    </source>
</evidence>
<dbReference type="EMBL" id="BAABLF010000005">
    <property type="protein sequence ID" value="GAA5188039.1"/>
    <property type="molecule type" value="Genomic_DNA"/>
</dbReference>
<dbReference type="InterPro" id="IPR023214">
    <property type="entry name" value="HAD_sf"/>
</dbReference>
<gene>
    <name evidence="5" type="ORF">GCM10025772_07040</name>
</gene>
<keyword evidence="6" id="KW-1185">Reference proteome</keyword>
<dbReference type="PANTHER" id="PTHR43434">
    <property type="entry name" value="PHOSPHOGLYCOLATE PHOSPHATASE"/>
    <property type="match status" value="1"/>
</dbReference>